<dbReference type="PANTHER" id="PTHR16516">
    <property type="entry name" value="AGAP007109-PA"/>
    <property type="match status" value="1"/>
</dbReference>
<dbReference type="Pfam" id="PF21549">
    <property type="entry name" value="PRDM2_PR"/>
    <property type="match status" value="1"/>
</dbReference>
<dbReference type="GeneID" id="106805679"/>
<evidence type="ECO:0000259" key="6">
    <source>
        <dbReference type="PROSITE" id="PS50280"/>
    </source>
</evidence>
<dbReference type="SUPFAM" id="SSF57667">
    <property type="entry name" value="beta-beta-alpha zinc fingers"/>
    <property type="match status" value="1"/>
</dbReference>
<dbReference type="InterPro" id="IPR052296">
    <property type="entry name" value="TR-Histone_Methyltrans"/>
</dbReference>
<dbReference type="Gene3D" id="2.170.270.10">
    <property type="entry name" value="SET domain"/>
    <property type="match status" value="1"/>
</dbReference>
<keyword evidence="3" id="KW-0479">Metal-binding</keyword>
<dbReference type="InterPro" id="IPR036236">
    <property type="entry name" value="Znf_C2H2_sf"/>
</dbReference>
<keyword evidence="7" id="KW-1185">Reference proteome</keyword>
<name>A0ABM1DSD3_PRICU</name>
<evidence type="ECO:0000313" key="7">
    <source>
        <dbReference type="Proteomes" id="UP000695022"/>
    </source>
</evidence>
<accession>A0ABM1DSD3</accession>
<dbReference type="InterPro" id="IPR046341">
    <property type="entry name" value="SET_dom_sf"/>
</dbReference>
<keyword evidence="3" id="KW-0862">Zinc</keyword>
<dbReference type="RefSeq" id="XP_014662854.1">
    <property type="nucleotide sequence ID" value="XM_014807368.1"/>
</dbReference>
<dbReference type="InterPro" id="IPR013087">
    <property type="entry name" value="Znf_C2H2_type"/>
</dbReference>
<protein>
    <submittedName>
        <fullName evidence="8">Uncharacterized protein LOC106805679</fullName>
    </submittedName>
</protein>
<organism evidence="7 8">
    <name type="scientific">Priapulus caudatus</name>
    <name type="common">Priapulid worm</name>
    <dbReference type="NCBI Taxonomy" id="37621"/>
    <lineage>
        <taxon>Eukaryota</taxon>
        <taxon>Metazoa</taxon>
        <taxon>Ecdysozoa</taxon>
        <taxon>Scalidophora</taxon>
        <taxon>Priapulida</taxon>
        <taxon>Priapulimorpha</taxon>
        <taxon>Priapulimorphida</taxon>
        <taxon>Priapulidae</taxon>
        <taxon>Priapulus</taxon>
    </lineage>
</organism>
<feature type="domain" description="C2H2-type" evidence="5">
    <location>
        <begin position="531"/>
        <end position="554"/>
    </location>
</feature>
<reference evidence="8" key="1">
    <citation type="submission" date="2025-08" db="UniProtKB">
        <authorList>
            <consortium name="RefSeq"/>
        </authorList>
    </citation>
    <scope>IDENTIFICATION</scope>
</reference>
<dbReference type="PROSITE" id="PS50280">
    <property type="entry name" value="SET"/>
    <property type="match status" value="1"/>
</dbReference>
<feature type="region of interest" description="Disordered" evidence="4">
    <location>
        <begin position="290"/>
        <end position="315"/>
    </location>
</feature>
<sequence length="554" mass="60553">MSPRSTSAKTRNFIRSGSTFGPVCPGTQSDILALIGRRTADDKDVVYVTVDTRETGEWTTQVYSARKPAEQNLEAILIEGAVFYRAVRDIGVGEELLVWYSEDVARLIGMPDLPIIQSKDGTAFVCPFCGQSFGYAYTLRTHAYFYCSKLREGVLAENAQNHVTEKPCSDSARDVDRESDRTFLANFPVIGKRTEKVGGGKEKEKNKEKEKEKEKGFRKFVKSDGNKTSSLSSAASSPIDVVGNRKRRCDDAVIDFSRQKCTRLIAADAEGKPRDVFSASSVAITVASHHHGKPTDFNDNSLPRKTDDVSGGGANSVSAFKQVERTSPQTTVPSPSLPDIVYPVQKTSPYPYARLSVTMSSVVDPIPIISTQSAMLPQATSKLVGGAFAAHKSSSSVSSSSYLAGFGAAEPILRSPFLPNPDAIGKLPVSCDIRPFMPAPVHGDVWGLGPYAPQRLPCAAKPYASPMDSFAARRALQAWLPPNVAALTFQAQNWCAKCNTSFRMTSDLVYHMRSHHKGVGDPGKQKREEKLKCGICGDTFRERHHMSRHMTSHM</sequence>
<dbReference type="PANTHER" id="PTHR16516:SF4">
    <property type="entry name" value="C2H2-TYPE DOMAIN-CONTAINING PROTEIN"/>
    <property type="match status" value="1"/>
</dbReference>
<feature type="compositionally biased region" description="Basic and acidic residues" evidence="4">
    <location>
        <begin position="195"/>
        <end position="225"/>
    </location>
</feature>
<dbReference type="InterPro" id="IPR001214">
    <property type="entry name" value="SET_dom"/>
</dbReference>
<evidence type="ECO:0000256" key="4">
    <source>
        <dbReference type="SAM" id="MobiDB-lite"/>
    </source>
</evidence>
<comment type="subcellular location">
    <subcellularLocation>
        <location evidence="1">Nucleus</location>
    </subcellularLocation>
</comment>
<proteinExistence type="predicted"/>
<dbReference type="SMART" id="SM00355">
    <property type="entry name" value="ZnF_C2H2"/>
    <property type="match status" value="3"/>
</dbReference>
<evidence type="ECO:0000313" key="8">
    <source>
        <dbReference type="RefSeq" id="XP_014662854.1"/>
    </source>
</evidence>
<evidence type="ECO:0000256" key="1">
    <source>
        <dbReference type="ARBA" id="ARBA00004123"/>
    </source>
</evidence>
<evidence type="ECO:0000259" key="5">
    <source>
        <dbReference type="PROSITE" id="PS50157"/>
    </source>
</evidence>
<feature type="domain" description="C2H2-type" evidence="5">
    <location>
        <begin position="493"/>
        <end position="515"/>
    </location>
</feature>
<evidence type="ECO:0000256" key="3">
    <source>
        <dbReference type="PROSITE-ProRule" id="PRU00042"/>
    </source>
</evidence>
<gene>
    <name evidence="8" type="primary">LOC106805679</name>
</gene>
<dbReference type="PROSITE" id="PS50157">
    <property type="entry name" value="ZINC_FINGER_C2H2_2"/>
    <property type="match status" value="3"/>
</dbReference>
<keyword evidence="3" id="KW-0863">Zinc-finger</keyword>
<dbReference type="Proteomes" id="UP000695022">
    <property type="component" value="Unplaced"/>
</dbReference>
<dbReference type="Gene3D" id="3.30.160.60">
    <property type="entry name" value="Classic Zinc Finger"/>
    <property type="match status" value="1"/>
</dbReference>
<feature type="domain" description="C2H2-type" evidence="5">
    <location>
        <begin position="124"/>
        <end position="167"/>
    </location>
</feature>
<feature type="domain" description="SET" evidence="6">
    <location>
        <begin position="1"/>
        <end position="101"/>
    </location>
</feature>
<keyword evidence="2" id="KW-0539">Nucleus</keyword>
<evidence type="ECO:0000256" key="2">
    <source>
        <dbReference type="ARBA" id="ARBA00023242"/>
    </source>
</evidence>
<feature type="region of interest" description="Disordered" evidence="4">
    <location>
        <begin position="195"/>
        <end position="240"/>
    </location>
</feature>
<dbReference type="PROSITE" id="PS00028">
    <property type="entry name" value="ZINC_FINGER_C2H2_1"/>
    <property type="match status" value="1"/>
</dbReference>